<evidence type="ECO:0000256" key="1">
    <source>
        <dbReference type="ARBA" id="ARBA00022723"/>
    </source>
</evidence>
<dbReference type="Pfam" id="PF01753">
    <property type="entry name" value="zf-MYND"/>
    <property type="match status" value="1"/>
</dbReference>
<dbReference type="AlphaFoldDB" id="A0AAD6YA52"/>
<dbReference type="PROSITE" id="PS01360">
    <property type="entry name" value="ZF_MYND_1"/>
    <property type="match status" value="1"/>
</dbReference>
<dbReference type="Gene3D" id="1.25.40.10">
    <property type="entry name" value="Tetratricopeptide repeat domain"/>
    <property type="match status" value="1"/>
</dbReference>
<evidence type="ECO:0000256" key="2">
    <source>
        <dbReference type="ARBA" id="ARBA00022737"/>
    </source>
</evidence>
<keyword evidence="3 6" id="KW-0863">Zinc-finger</keyword>
<evidence type="ECO:0000256" key="5">
    <source>
        <dbReference type="ARBA" id="ARBA00022833"/>
    </source>
</evidence>
<proteinExistence type="predicted"/>
<dbReference type="PROSITE" id="PS50865">
    <property type="entry name" value="ZF_MYND_2"/>
    <property type="match status" value="1"/>
</dbReference>
<evidence type="ECO:0000256" key="6">
    <source>
        <dbReference type="PROSITE-ProRule" id="PRU00134"/>
    </source>
</evidence>
<dbReference type="PANTHER" id="PTHR45641">
    <property type="entry name" value="TETRATRICOPEPTIDE REPEAT PROTEIN (AFU_ORTHOLOGUE AFUA_6G03870)"/>
    <property type="match status" value="1"/>
</dbReference>
<keyword evidence="2" id="KW-0677">Repeat</keyword>
<dbReference type="SUPFAM" id="SSF144232">
    <property type="entry name" value="HIT/MYND zinc finger-like"/>
    <property type="match status" value="1"/>
</dbReference>
<feature type="domain" description="MYND-type" evidence="8">
    <location>
        <begin position="143"/>
        <end position="192"/>
    </location>
</feature>
<dbReference type="InterPro" id="IPR002893">
    <property type="entry name" value="Znf_MYND"/>
</dbReference>
<comment type="caution">
    <text evidence="9">The sequence shown here is derived from an EMBL/GenBank/DDBJ whole genome shotgun (WGS) entry which is preliminary data.</text>
</comment>
<dbReference type="Proteomes" id="UP001219525">
    <property type="component" value="Unassembled WGS sequence"/>
</dbReference>
<dbReference type="GO" id="GO:0008270">
    <property type="term" value="F:zinc ion binding"/>
    <property type="evidence" value="ECO:0007669"/>
    <property type="project" value="UniProtKB-KW"/>
</dbReference>
<organism evidence="9 10">
    <name type="scientific">Mycena pura</name>
    <dbReference type="NCBI Taxonomy" id="153505"/>
    <lineage>
        <taxon>Eukaryota</taxon>
        <taxon>Fungi</taxon>
        <taxon>Dikarya</taxon>
        <taxon>Basidiomycota</taxon>
        <taxon>Agaricomycotina</taxon>
        <taxon>Agaricomycetes</taxon>
        <taxon>Agaricomycetidae</taxon>
        <taxon>Agaricales</taxon>
        <taxon>Marasmiineae</taxon>
        <taxon>Mycenaceae</taxon>
        <taxon>Mycena</taxon>
    </lineage>
</organism>
<accession>A0AAD6YA52</accession>
<evidence type="ECO:0000256" key="4">
    <source>
        <dbReference type="ARBA" id="ARBA00022803"/>
    </source>
</evidence>
<keyword evidence="4 7" id="KW-0802">TPR repeat</keyword>
<keyword evidence="5" id="KW-0862">Zinc</keyword>
<keyword evidence="10" id="KW-1185">Reference proteome</keyword>
<sequence>MAFFDLNVASLDNPQAGLALQSAWQKNNEALAAKKRGDSETAIRLNKEALAAKISVQGENSVGAALSYNALGETYIAAQRYDEAEEALRKSLHVRDNKEFGGLGEGPRQDAAATRDNLAQVFEAQGKMDQAREIRMKGAANGETMCGSYECVTPGGAMLSTSQLNGCSACHSVFYCGKTCQKRDWKRHKPFCKKFVASQKEEVEEGV</sequence>
<evidence type="ECO:0000259" key="8">
    <source>
        <dbReference type="PROSITE" id="PS50865"/>
    </source>
</evidence>
<evidence type="ECO:0000313" key="9">
    <source>
        <dbReference type="EMBL" id="KAJ7198767.1"/>
    </source>
</evidence>
<dbReference type="PROSITE" id="PS50005">
    <property type="entry name" value="TPR"/>
    <property type="match status" value="1"/>
</dbReference>
<evidence type="ECO:0000256" key="7">
    <source>
        <dbReference type="PROSITE-ProRule" id="PRU00339"/>
    </source>
</evidence>
<gene>
    <name evidence="9" type="ORF">GGX14DRAFT_699938</name>
</gene>
<dbReference type="PANTHER" id="PTHR45641:SF19">
    <property type="entry name" value="NEPHROCYSTIN-3"/>
    <property type="match status" value="1"/>
</dbReference>
<reference evidence="9" key="1">
    <citation type="submission" date="2023-03" db="EMBL/GenBank/DDBJ databases">
        <title>Massive genome expansion in bonnet fungi (Mycena s.s.) driven by repeated elements and novel gene families across ecological guilds.</title>
        <authorList>
            <consortium name="Lawrence Berkeley National Laboratory"/>
            <person name="Harder C.B."/>
            <person name="Miyauchi S."/>
            <person name="Viragh M."/>
            <person name="Kuo A."/>
            <person name="Thoen E."/>
            <person name="Andreopoulos B."/>
            <person name="Lu D."/>
            <person name="Skrede I."/>
            <person name="Drula E."/>
            <person name="Henrissat B."/>
            <person name="Morin E."/>
            <person name="Kohler A."/>
            <person name="Barry K."/>
            <person name="LaButti K."/>
            <person name="Morin E."/>
            <person name="Salamov A."/>
            <person name="Lipzen A."/>
            <person name="Mereny Z."/>
            <person name="Hegedus B."/>
            <person name="Baldrian P."/>
            <person name="Stursova M."/>
            <person name="Weitz H."/>
            <person name="Taylor A."/>
            <person name="Grigoriev I.V."/>
            <person name="Nagy L.G."/>
            <person name="Martin F."/>
            <person name="Kauserud H."/>
        </authorList>
    </citation>
    <scope>NUCLEOTIDE SEQUENCE</scope>
    <source>
        <strain evidence="9">9144</strain>
    </source>
</reference>
<evidence type="ECO:0000256" key="3">
    <source>
        <dbReference type="ARBA" id="ARBA00022771"/>
    </source>
</evidence>
<dbReference type="Pfam" id="PF13424">
    <property type="entry name" value="TPR_12"/>
    <property type="match status" value="1"/>
</dbReference>
<dbReference type="Gene3D" id="6.10.140.2220">
    <property type="match status" value="1"/>
</dbReference>
<evidence type="ECO:0000313" key="10">
    <source>
        <dbReference type="Proteomes" id="UP001219525"/>
    </source>
</evidence>
<dbReference type="InterPro" id="IPR011990">
    <property type="entry name" value="TPR-like_helical_dom_sf"/>
</dbReference>
<feature type="repeat" description="TPR" evidence="7">
    <location>
        <begin position="65"/>
        <end position="98"/>
    </location>
</feature>
<dbReference type="SUPFAM" id="SSF48452">
    <property type="entry name" value="TPR-like"/>
    <property type="match status" value="1"/>
</dbReference>
<dbReference type="EMBL" id="JARJCW010000071">
    <property type="protein sequence ID" value="KAJ7198767.1"/>
    <property type="molecule type" value="Genomic_DNA"/>
</dbReference>
<name>A0AAD6YA52_9AGAR</name>
<protein>
    <recommendedName>
        <fullName evidence="8">MYND-type domain-containing protein</fullName>
    </recommendedName>
</protein>
<keyword evidence="1" id="KW-0479">Metal-binding</keyword>
<dbReference type="InterPro" id="IPR019734">
    <property type="entry name" value="TPR_rpt"/>
</dbReference>